<accession>A0A4Q9PKW0</accession>
<reference evidence="2 3" key="1">
    <citation type="submission" date="2019-01" db="EMBL/GenBank/DDBJ databases">
        <title>Draft genome sequences of three monokaryotic isolates of the white-rot basidiomycete fungus Dichomitus squalens.</title>
        <authorList>
            <consortium name="DOE Joint Genome Institute"/>
            <person name="Lopez S.C."/>
            <person name="Andreopoulos B."/>
            <person name="Pangilinan J."/>
            <person name="Lipzen A."/>
            <person name="Riley R."/>
            <person name="Ahrendt S."/>
            <person name="Ng V."/>
            <person name="Barry K."/>
            <person name="Daum C."/>
            <person name="Grigoriev I.V."/>
            <person name="Hilden K.S."/>
            <person name="Makela M.R."/>
            <person name="de Vries R.P."/>
        </authorList>
    </citation>
    <scope>NUCLEOTIDE SEQUENCE [LARGE SCALE GENOMIC DNA]</scope>
    <source>
        <strain evidence="2 3">CBS 464.89</strain>
    </source>
</reference>
<dbReference type="EMBL" id="ML145181">
    <property type="protein sequence ID" value="TBU54810.1"/>
    <property type="molecule type" value="Genomic_DNA"/>
</dbReference>
<gene>
    <name evidence="2" type="ORF">BD310DRAFT_935126</name>
</gene>
<evidence type="ECO:0000313" key="2">
    <source>
        <dbReference type="EMBL" id="TBU54810.1"/>
    </source>
</evidence>
<keyword evidence="1" id="KW-0812">Transmembrane</keyword>
<name>A0A4Q9PKW0_9APHY</name>
<organism evidence="2 3">
    <name type="scientific">Dichomitus squalens</name>
    <dbReference type="NCBI Taxonomy" id="114155"/>
    <lineage>
        <taxon>Eukaryota</taxon>
        <taxon>Fungi</taxon>
        <taxon>Dikarya</taxon>
        <taxon>Basidiomycota</taxon>
        <taxon>Agaricomycotina</taxon>
        <taxon>Agaricomycetes</taxon>
        <taxon>Polyporales</taxon>
        <taxon>Polyporaceae</taxon>
        <taxon>Dichomitus</taxon>
    </lineage>
</organism>
<dbReference type="AlphaFoldDB" id="A0A4Q9PKW0"/>
<feature type="non-terminal residue" evidence="2">
    <location>
        <position position="60"/>
    </location>
</feature>
<proteinExistence type="predicted"/>
<protein>
    <submittedName>
        <fullName evidence="2">Uncharacterized protein</fullName>
    </submittedName>
</protein>
<keyword evidence="1" id="KW-0472">Membrane</keyword>
<evidence type="ECO:0000256" key="1">
    <source>
        <dbReference type="SAM" id="Phobius"/>
    </source>
</evidence>
<sequence>MFRSIQRLTTILGQITTVLRSSYALSGSRSSMDEDIYRWLLYGTILGLHLSTLLPAPVRR</sequence>
<keyword evidence="3" id="KW-1185">Reference proteome</keyword>
<keyword evidence="1" id="KW-1133">Transmembrane helix</keyword>
<feature type="transmembrane region" description="Helical" evidence="1">
    <location>
        <begin position="40"/>
        <end position="58"/>
    </location>
</feature>
<evidence type="ECO:0000313" key="3">
    <source>
        <dbReference type="Proteomes" id="UP000292082"/>
    </source>
</evidence>
<dbReference type="Proteomes" id="UP000292082">
    <property type="component" value="Unassembled WGS sequence"/>
</dbReference>